<keyword evidence="2" id="KW-0808">Transferase</keyword>
<evidence type="ECO:0000259" key="1">
    <source>
        <dbReference type="Pfam" id="PF00534"/>
    </source>
</evidence>
<dbReference type="InterPro" id="IPR050194">
    <property type="entry name" value="Glycosyltransferase_grp1"/>
</dbReference>
<dbReference type="CDD" id="cd03801">
    <property type="entry name" value="GT4_PimA-like"/>
    <property type="match status" value="1"/>
</dbReference>
<evidence type="ECO:0000313" key="2">
    <source>
        <dbReference type="EMBL" id="SBW09647.1"/>
    </source>
</evidence>
<dbReference type="InterPro" id="IPR001296">
    <property type="entry name" value="Glyco_trans_1"/>
</dbReference>
<feature type="domain" description="Glycosyl transferase family 1" evidence="1">
    <location>
        <begin position="220"/>
        <end position="323"/>
    </location>
</feature>
<dbReference type="AlphaFoldDB" id="A0A212KDD3"/>
<reference evidence="2" key="1">
    <citation type="submission" date="2016-04" db="EMBL/GenBank/DDBJ databases">
        <authorList>
            <person name="Evans L.H."/>
            <person name="Alamgir A."/>
            <person name="Owens N."/>
            <person name="Weber N.D."/>
            <person name="Virtaneva K."/>
            <person name="Barbian K."/>
            <person name="Babar A."/>
            <person name="Rosenke K."/>
        </authorList>
    </citation>
    <scope>NUCLEOTIDE SEQUENCE</scope>
    <source>
        <strain evidence="2">86</strain>
    </source>
</reference>
<dbReference type="EMBL" id="FLUO01000001">
    <property type="protein sequence ID" value="SBW09647.1"/>
    <property type="molecule type" value="Genomic_DNA"/>
</dbReference>
<gene>
    <name evidence="2" type="ORF">KL86APRO_12642</name>
</gene>
<dbReference type="GO" id="GO:0016757">
    <property type="term" value="F:glycosyltransferase activity"/>
    <property type="evidence" value="ECO:0007669"/>
    <property type="project" value="InterPro"/>
</dbReference>
<sequence>MGKSLPTAVGPMTANTHRDPLLKSVLRSGWRAALAARVLAATPLSGRGGEPRVFYGGARAGNVGGPLVKVKRLQEYFPERAWTFNLVYALSNAPYLTAAALDWLRLRKIPIVVNQNGVFYPGWYAGDWRGMNAVMARAYHRADYVFWQSAFCRRAADRFLGERRGAGEVLFNAIDTRRFCPAEVRPERPFTFLLSGKIDAHIAYRLEATIAGLAAARSAGLDARLVVAGWVADPARAAADRLIARLALRNVVDFTGAYTQEDAPAVYRAADAYVMTKHLDPCPNTVLEAMACGLPVLYSANGGVPELVGADAGVGLAVEEDWDVILAPSAEALGEGMLRVAASAPTMAAAARARAVAAFDIVPWIARHAEIFHSLLEARS</sequence>
<dbReference type="Gene3D" id="3.40.50.2000">
    <property type="entry name" value="Glycogen Phosphorylase B"/>
    <property type="match status" value="2"/>
</dbReference>
<dbReference type="Pfam" id="PF00534">
    <property type="entry name" value="Glycos_transf_1"/>
    <property type="match status" value="1"/>
</dbReference>
<dbReference type="PANTHER" id="PTHR45947">
    <property type="entry name" value="SULFOQUINOVOSYL TRANSFERASE SQD2"/>
    <property type="match status" value="1"/>
</dbReference>
<accession>A0A212KDD3</accession>
<protein>
    <submittedName>
        <fullName evidence="2">Putative Glycosyl transferase group 1</fullName>
    </submittedName>
</protein>
<organism evidence="2">
    <name type="scientific">uncultured Alphaproteobacteria bacterium</name>
    <dbReference type="NCBI Taxonomy" id="91750"/>
    <lineage>
        <taxon>Bacteria</taxon>
        <taxon>Pseudomonadati</taxon>
        <taxon>Pseudomonadota</taxon>
        <taxon>Alphaproteobacteria</taxon>
        <taxon>environmental samples</taxon>
    </lineage>
</organism>
<dbReference type="PANTHER" id="PTHR45947:SF3">
    <property type="entry name" value="SULFOQUINOVOSYL TRANSFERASE SQD2"/>
    <property type="match status" value="1"/>
</dbReference>
<name>A0A212KDD3_9PROT</name>
<dbReference type="SUPFAM" id="SSF53756">
    <property type="entry name" value="UDP-Glycosyltransferase/glycogen phosphorylase"/>
    <property type="match status" value="1"/>
</dbReference>
<proteinExistence type="predicted"/>